<gene>
    <name evidence="2" type="ORF">LTR91_027153</name>
</gene>
<name>A0AAN6JV48_9PEZI</name>
<dbReference type="EMBL" id="JAUJLE010002350">
    <property type="protein sequence ID" value="KAK0945771.1"/>
    <property type="molecule type" value="Genomic_DNA"/>
</dbReference>
<sequence length="122" mass="12475">LVVDELEVAEEGAAGADEGEGGGGRGPFLPEEDDGFPQDHLELGVGGVRPGAEDVAVEDEVDEPRLAGGDVGVGLWLDGGGEVVRVADLEPDADRVRPRVGHVEGEGEEVVVDVGRVGGVEE</sequence>
<accession>A0AAN6JV48</accession>
<reference evidence="2" key="1">
    <citation type="submission" date="2023-06" db="EMBL/GenBank/DDBJ databases">
        <title>Black Yeasts Isolated from many extreme environments.</title>
        <authorList>
            <person name="Coleine C."/>
            <person name="Stajich J.E."/>
            <person name="Selbmann L."/>
        </authorList>
    </citation>
    <scope>NUCLEOTIDE SEQUENCE</scope>
    <source>
        <strain evidence="2">CCFEE 5200</strain>
    </source>
</reference>
<comment type="caution">
    <text evidence="2">The sequence shown here is derived from an EMBL/GenBank/DDBJ whole genome shotgun (WGS) entry which is preliminary data.</text>
</comment>
<feature type="region of interest" description="Disordered" evidence="1">
    <location>
        <begin position="1"/>
        <end position="42"/>
    </location>
</feature>
<feature type="non-terminal residue" evidence="2">
    <location>
        <position position="1"/>
    </location>
</feature>
<dbReference type="Proteomes" id="UP001175353">
    <property type="component" value="Unassembled WGS sequence"/>
</dbReference>
<protein>
    <submittedName>
        <fullName evidence="2">Uncharacterized protein</fullName>
    </submittedName>
</protein>
<proteinExistence type="predicted"/>
<evidence type="ECO:0000256" key="1">
    <source>
        <dbReference type="SAM" id="MobiDB-lite"/>
    </source>
</evidence>
<evidence type="ECO:0000313" key="3">
    <source>
        <dbReference type="Proteomes" id="UP001175353"/>
    </source>
</evidence>
<dbReference type="AlphaFoldDB" id="A0AAN6JV48"/>
<feature type="compositionally biased region" description="Acidic residues" evidence="1">
    <location>
        <begin position="1"/>
        <end position="10"/>
    </location>
</feature>
<evidence type="ECO:0000313" key="2">
    <source>
        <dbReference type="EMBL" id="KAK0945771.1"/>
    </source>
</evidence>
<organism evidence="2 3">
    <name type="scientific">Friedmanniomyces endolithicus</name>
    <dbReference type="NCBI Taxonomy" id="329885"/>
    <lineage>
        <taxon>Eukaryota</taxon>
        <taxon>Fungi</taxon>
        <taxon>Dikarya</taxon>
        <taxon>Ascomycota</taxon>
        <taxon>Pezizomycotina</taxon>
        <taxon>Dothideomycetes</taxon>
        <taxon>Dothideomycetidae</taxon>
        <taxon>Mycosphaerellales</taxon>
        <taxon>Teratosphaeriaceae</taxon>
        <taxon>Friedmanniomyces</taxon>
    </lineage>
</organism>
<keyword evidence="3" id="KW-1185">Reference proteome</keyword>